<evidence type="ECO:0000313" key="2">
    <source>
        <dbReference type="EMBL" id="CAG8442497.1"/>
    </source>
</evidence>
<evidence type="ECO:0000313" key="3">
    <source>
        <dbReference type="Proteomes" id="UP000789342"/>
    </source>
</evidence>
<reference evidence="2" key="1">
    <citation type="submission" date="2021-06" db="EMBL/GenBank/DDBJ databases">
        <authorList>
            <person name="Kallberg Y."/>
            <person name="Tangrot J."/>
            <person name="Rosling A."/>
        </authorList>
    </citation>
    <scope>NUCLEOTIDE SEQUENCE</scope>
    <source>
        <strain evidence="2">CL551</strain>
    </source>
</reference>
<dbReference type="EMBL" id="CAJVPV010000097">
    <property type="protein sequence ID" value="CAG8442497.1"/>
    <property type="molecule type" value="Genomic_DNA"/>
</dbReference>
<dbReference type="AlphaFoldDB" id="A0A9N8YM12"/>
<sequence length="185" mass="19781">MQAIKNLISFRTVKSILAALKITFLLCKNLDVVINTPIGKIAHGANILVSWELTGPTPMILGSLRIQNKDTGESMNINDSLDLSIRRLQWRVSVSPGTYILAINDGSGEKFSGEFQVVQGKSLGKGDSRGNMNVREGTTISPVQGKLNDPSNSKPQGPGISFAKPERVTATVTAMAPTKTGKSSD</sequence>
<keyword evidence="3" id="KW-1185">Reference proteome</keyword>
<proteinExistence type="predicted"/>
<comment type="caution">
    <text evidence="2">The sequence shown here is derived from an EMBL/GenBank/DDBJ whole genome shotgun (WGS) entry which is preliminary data.</text>
</comment>
<name>A0A9N8YM12_9GLOM</name>
<evidence type="ECO:0000256" key="1">
    <source>
        <dbReference type="SAM" id="MobiDB-lite"/>
    </source>
</evidence>
<accession>A0A9N8YM12</accession>
<protein>
    <submittedName>
        <fullName evidence="2">152_t:CDS:1</fullName>
    </submittedName>
</protein>
<gene>
    <name evidence="2" type="ORF">AMORRO_LOCUS391</name>
</gene>
<dbReference type="OrthoDB" id="2317675at2759"/>
<organism evidence="2 3">
    <name type="scientific">Acaulospora morrowiae</name>
    <dbReference type="NCBI Taxonomy" id="94023"/>
    <lineage>
        <taxon>Eukaryota</taxon>
        <taxon>Fungi</taxon>
        <taxon>Fungi incertae sedis</taxon>
        <taxon>Mucoromycota</taxon>
        <taxon>Glomeromycotina</taxon>
        <taxon>Glomeromycetes</taxon>
        <taxon>Diversisporales</taxon>
        <taxon>Acaulosporaceae</taxon>
        <taxon>Acaulospora</taxon>
    </lineage>
</organism>
<feature type="region of interest" description="Disordered" evidence="1">
    <location>
        <begin position="122"/>
        <end position="185"/>
    </location>
</feature>
<dbReference type="Proteomes" id="UP000789342">
    <property type="component" value="Unassembled WGS sequence"/>
</dbReference>